<dbReference type="EMBL" id="JAMZMK010009253">
    <property type="protein sequence ID" value="KAI7736527.1"/>
    <property type="molecule type" value="Genomic_DNA"/>
</dbReference>
<evidence type="ECO:0000313" key="2">
    <source>
        <dbReference type="Proteomes" id="UP001206925"/>
    </source>
</evidence>
<feature type="non-terminal residue" evidence="1">
    <location>
        <position position="105"/>
    </location>
</feature>
<name>A0AAD5GC14_AMBAR</name>
<gene>
    <name evidence="1" type="ORF">M8C21_003527</name>
</gene>
<keyword evidence="2" id="KW-1185">Reference proteome</keyword>
<comment type="caution">
    <text evidence="1">The sequence shown here is derived from an EMBL/GenBank/DDBJ whole genome shotgun (WGS) entry which is preliminary data.</text>
</comment>
<protein>
    <submittedName>
        <fullName evidence="1">Uncharacterized protein</fullName>
    </submittedName>
</protein>
<organism evidence="1 2">
    <name type="scientific">Ambrosia artemisiifolia</name>
    <name type="common">Common ragweed</name>
    <dbReference type="NCBI Taxonomy" id="4212"/>
    <lineage>
        <taxon>Eukaryota</taxon>
        <taxon>Viridiplantae</taxon>
        <taxon>Streptophyta</taxon>
        <taxon>Embryophyta</taxon>
        <taxon>Tracheophyta</taxon>
        <taxon>Spermatophyta</taxon>
        <taxon>Magnoliopsida</taxon>
        <taxon>eudicotyledons</taxon>
        <taxon>Gunneridae</taxon>
        <taxon>Pentapetalae</taxon>
        <taxon>asterids</taxon>
        <taxon>campanulids</taxon>
        <taxon>Asterales</taxon>
        <taxon>Asteraceae</taxon>
        <taxon>Asteroideae</taxon>
        <taxon>Heliantheae alliance</taxon>
        <taxon>Heliantheae</taxon>
        <taxon>Ambrosia</taxon>
    </lineage>
</organism>
<reference evidence="1" key="1">
    <citation type="submission" date="2022-06" db="EMBL/GenBank/DDBJ databases">
        <title>Uncovering the hologenomic basis of an extraordinary plant invasion.</title>
        <authorList>
            <person name="Bieker V.C."/>
            <person name="Martin M.D."/>
            <person name="Gilbert T."/>
            <person name="Hodgins K."/>
            <person name="Battlay P."/>
            <person name="Petersen B."/>
            <person name="Wilson J."/>
        </authorList>
    </citation>
    <scope>NUCLEOTIDE SEQUENCE</scope>
    <source>
        <strain evidence="1">AA19_3_7</strain>
        <tissue evidence="1">Leaf</tissue>
    </source>
</reference>
<dbReference type="Proteomes" id="UP001206925">
    <property type="component" value="Unassembled WGS sequence"/>
</dbReference>
<sequence length="105" mass="12093">MTAGRDPPQPEALGMCEFKGVRMLELLDYLRESVEQCEWHDLAVKGFVAYVDRDILNLSEDSVTEIDIREPSISTVLMNFENSYNAMSTPLYQKATLNKVFDFFF</sequence>
<evidence type="ECO:0000313" key="1">
    <source>
        <dbReference type="EMBL" id="KAI7736527.1"/>
    </source>
</evidence>
<accession>A0AAD5GC14</accession>
<proteinExistence type="predicted"/>
<dbReference type="AlphaFoldDB" id="A0AAD5GC14"/>